<name>A0A7W6RJX4_9HYPH</name>
<evidence type="ECO:0000313" key="2">
    <source>
        <dbReference type="Proteomes" id="UP000533641"/>
    </source>
</evidence>
<dbReference type="EMBL" id="JACIGM010000002">
    <property type="protein sequence ID" value="MBB4273629.1"/>
    <property type="molecule type" value="Genomic_DNA"/>
</dbReference>
<dbReference type="AlphaFoldDB" id="A0A7W6RJX4"/>
<evidence type="ECO:0000313" key="1">
    <source>
        <dbReference type="EMBL" id="MBB4273629.1"/>
    </source>
</evidence>
<proteinExistence type="predicted"/>
<comment type="caution">
    <text evidence="1">The sequence shown here is derived from an EMBL/GenBank/DDBJ whole genome shotgun (WGS) entry which is preliminary data.</text>
</comment>
<reference evidence="1 2" key="1">
    <citation type="submission" date="2020-08" db="EMBL/GenBank/DDBJ databases">
        <title>Genomic Encyclopedia of Type Strains, Phase IV (KMG-V): Genome sequencing to study the core and pangenomes of soil and plant-associated prokaryotes.</title>
        <authorList>
            <person name="Whitman W."/>
        </authorList>
    </citation>
    <scope>NUCLEOTIDE SEQUENCE [LARGE SCALE GENOMIC DNA]</scope>
    <source>
        <strain evidence="1 2">SEMIA 402</strain>
    </source>
</reference>
<protein>
    <submittedName>
        <fullName evidence="1">Uncharacterized protein</fullName>
    </submittedName>
</protein>
<gene>
    <name evidence="1" type="ORF">GGE12_001383</name>
</gene>
<sequence>MTNIESRIIWHPPIHLADITPLERLVLTNVLEFSETEAGTVVSSSHLFFGLPRSSMISSISPR</sequence>
<organism evidence="1 2">
    <name type="scientific">Rhizobium mongolense</name>
    <dbReference type="NCBI Taxonomy" id="57676"/>
    <lineage>
        <taxon>Bacteria</taxon>
        <taxon>Pseudomonadati</taxon>
        <taxon>Pseudomonadota</taxon>
        <taxon>Alphaproteobacteria</taxon>
        <taxon>Hyphomicrobiales</taxon>
        <taxon>Rhizobiaceae</taxon>
        <taxon>Rhizobium/Agrobacterium group</taxon>
        <taxon>Rhizobium</taxon>
    </lineage>
</organism>
<dbReference type="Proteomes" id="UP000533641">
    <property type="component" value="Unassembled WGS sequence"/>
</dbReference>
<accession>A0A7W6RJX4</accession>